<dbReference type="InterPro" id="IPR016181">
    <property type="entry name" value="Acyl_CoA_acyltransferase"/>
</dbReference>
<gene>
    <name evidence="2" type="ORF">GSF08_09430</name>
</gene>
<protein>
    <submittedName>
        <fullName evidence="2">GNAT family N-acetyltransferase</fullName>
    </submittedName>
</protein>
<proteinExistence type="predicted"/>
<dbReference type="Pfam" id="PF00583">
    <property type="entry name" value="Acetyltransf_1"/>
    <property type="match status" value="1"/>
</dbReference>
<organism evidence="2 3">
    <name type="scientific">Copranaerobaculum intestinale</name>
    <dbReference type="NCBI Taxonomy" id="2692629"/>
    <lineage>
        <taxon>Bacteria</taxon>
        <taxon>Bacillati</taxon>
        <taxon>Bacillota</taxon>
        <taxon>Erysipelotrichia</taxon>
        <taxon>Erysipelotrichales</taxon>
        <taxon>Erysipelotrichaceae</taxon>
        <taxon>Copranaerobaculum</taxon>
    </lineage>
</organism>
<dbReference type="Proteomes" id="UP000434036">
    <property type="component" value="Unassembled WGS sequence"/>
</dbReference>
<feature type="domain" description="N-acetyltransferase" evidence="1">
    <location>
        <begin position="1"/>
        <end position="96"/>
    </location>
</feature>
<evidence type="ECO:0000313" key="3">
    <source>
        <dbReference type="Proteomes" id="UP000434036"/>
    </source>
</evidence>
<reference evidence="2 3" key="2">
    <citation type="submission" date="2020-01" db="EMBL/GenBank/DDBJ databases">
        <title>Clostridiaceae sp. nov. isolated from the gut of human by culturomics.</title>
        <authorList>
            <person name="Chang Y."/>
        </authorList>
    </citation>
    <scope>NUCLEOTIDE SEQUENCE [LARGE SCALE GENOMIC DNA]</scope>
    <source>
        <strain evidence="2 3">DONG20-135</strain>
    </source>
</reference>
<keyword evidence="3" id="KW-1185">Reference proteome</keyword>
<dbReference type="GO" id="GO:0016747">
    <property type="term" value="F:acyltransferase activity, transferring groups other than amino-acyl groups"/>
    <property type="evidence" value="ECO:0007669"/>
    <property type="project" value="InterPro"/>
</dbReference>
<keyword evidence="2" id="KW-0808">Transferase</keyword>
<dbReference type="AlphaFoldDB" id="A0A6N8U7J5"/>
<accession>A0A6N8U7J5</accession>
<dbReference type="Gene3D" id="3.40.630.30">
    <property type="match status" value="1"/>
</dbReference>
<sequence length="96" mass="11275">MNIRVKTQDNKADWEMIRIKVFMEEQGFQTEFDDIDEIATHLTIYEDNKPVACARLYPDPEHKGWCEFGRIAVLKEARGRGYGKMLVRELEKQAVL</sequence>
<dbReference type="CDD" id="cd04301">
    <property type="entry name" value="NAT_SF"/>
    <property type="match status" value="1"/>
</dbReference>
<evidence type="ECO:0000259" key="1">
    <source>
        <dbReference type="PROSITE" id="PS51186"/>
    </source>
</evidence>
<dbReference type="RefSeq" id="WP_160625542.1">
    <property type="nucleotide sequence ID" value="NZ_WUUQ01000003.1"/>
</dbReference>
<dbReference type="PROSITE" id="PS51186">
    <property type="entry name" value="GNAT"/>
    <property type="match status" value="1"/>
</dbReference>
<comment type="caution">
    <text evidence="2">The sequence shown here is derived from an EMBL/GenBank/DDBJ whole genome shotgun (WGS) entry which is preliminary data.</text>
</comment>
<dbReference type="SUPFAM" id="SSF55729">
    <property type="entry name" value="Acyl-CoA N-acyltransferases (Nat)"/>
    <property type="match status" value="1"/>
</dbReference>
<reference evidence="2 3" key="1">
    <citation type="submission" date="2019-12" db="EMBL/GenBank/DDBJ databases">
        <authorList>
            <person name="Yang R."/>
        </authorList>
    </citation>
    <scope>NUCLEOTIDE SEQUENCE [LARGE SCALE GENOMIC DNA]</scope>
    <source>
        <strain evidence="2 3">DONG20-135</strain>
    </source>
</reference>
<dbReference type="EMBL" id="WUUQ01000003">
    <property type="protein sequence ID" value="MXQ74158.1"/>
    <property type="molecule type" value="Genomic_DNA"/>
</dbReference>
<dbReference type="InterPro" id="IPR000182">
    <property type="entry name" value="GNAT_dom"/>
</dbReference>
<name>A0A6N8U7J5_9FIRM</name>
<evidence type="ECO:0000313" key="2">
    <source>
        <dbReference type="EMBL" id="MXQ74158.1"/>
    </source>
</evidence>